<name>A0A080ZNY5_PHYNI</name>
<dbReference type="Proteomes" id="UP000028582">
    <property type="component" value="Unassembled WGS sequence"/>
</dbReference>
<accession>A0A080ZNY5</accession>
<organism evidence="1 2">
    <name type="scientific">Phytophthora nicotianae P1976</name>
    <dbReference type="NCBI Taxonomy" id="1317066"/>
    <lineage>
        <taxon>Eukaryota</taxon>
        <taxon>Sar</taxon>
        <taxon>Stramenopiles</taxon>
        <taxon>Oomycota</taxon>
        <taxon>Peronosporomycetes</taxon>
        <taxon>Peronosporales</taxon>
        <taxon>Peronosporaceae</taxon>
        <taxon>Phytophthora</taxon>
    </lineage>
</organism>
<gene>
    <name evidence="1" type="ORF">F444_14806</name>
</gene>
<sequence>MNKMQLAMIPRLGVEEVIHLAKPFALMLFDHSDAVLVYWIKHIVGGHEFQVVHEQRLAASERTT</sequence>
<reference evidence="1 2" key="1">
    <citation type="submission" date="2013-11" db="EMBL/GenBank/DDBJ databases">
        <title>The Genome Sequence of Phytophthora parasitica P1976.</title>
        <authorList>
            <consortium name="The Broad Institute Genomics Platform"/>
            <person name="Russ C."/>
            <person name="Tyler B."/>
            <person name="Panabieres F."/>
            <person name="Shan W."/>
            <person name="Tripathy S."/>
            <person name="Grunwald N."/>
            <person name="Machado M."/>
            <person name="Johnson C.S."/>
            <person name="Walker B."/>
            <person name="Young S."/>
            <person name="Zeng Q."/>
            <person name="Gargeya S."/>
            <person name="Fitzgerald M."/>
            <person name="Haas B."/>
            <person name="Abouelleil A."/>
            <person name="Allen A.W."/>
            <person name="Alvarado L."/>
            <person name="Arachchi H.M."/>
            <person name="Berlin A.M."/>
            <person name="Chapman S.B."/>
            <person name="Gainer-Dewar J."/>
            <person name="Goldberg J."/>
            <person name="Griggs A."/>
            <person name="Gujja S."/>
            <person name="Hansen M."/>
            <person name="Howarth C."/>
            <person name="Imamovic A."/>
            <person name="Ireland A."/>
            <person name="Larimer J."/>
            <person name="McCowan C."/>
            <person name="Murphy C."/>
            <person name="Pearson M."/>
            <person name="Poon T.W."/>
            <person name="Priest M."/>
            <person name="Roberts A."/>
            <person name="Saif S."/>
            <person name="Shea T."/>
            <person name="Sisk P."/>
            <person name="Sykes S."/>
            <person name="Wortman J."/>
            <person name="Nusbaum C."/>
            <person name="Birren B."/>
        </authorList>
    </citation>
    <scope>NUCLEOTIDE SEQUENCE [LARGE SCALE GENOMIC DNA]</scope>
    <source>
        <strain evidence="1 2">P1976</strain>
    </source>
</reference>
<dbReference type="AlphaFoldDB" id="A0A080ZNY5"/>
<comment type="caution">
    <text evidence="1">The sequence shown here is derived from an EMBL/GenBank/DDBJ whole genome shotgun (WGS) entry which is preliminary data.</text>
</comment>
<dbReference type="EMBL" id="ANJA01002684">
    <property type="protein sequence ID" value="ETO68346.1"/>
    <property type="molecule type" value="Genomic_DNA"/>
</dbReference>
<protein>
    <submittedName>
        <fullName evidence="1">Uncharacterized protein</fullName>
    </submittedName>
</protein>
<evidence type="ECO:0000313" key="1">
    <source>
        <dbReference type="EMBL" id="ETO68346.1"/>
    </source>
</evidence>
<evidence type="ECO:0000313" key="2">
    <source>
        <dbReference type="Proteomes" id="UP000028582"/>
    </source>
</evidence>
<proteinExistence type="predicted"/>